<dbReference type="GO" id="GO:0042254">
    <property type="term" value="P:ribosome biogenesis"/>
    <property type="evidence" value="ECO:0007669"/>
    <property type="project" value="UniProtKB-KW"/>
</dbReference>
<evidence type="ECO:0000256" key="6">
    <source>
        <dbReference type="ARBA" id="ARBA00022801"/>
    </source>
</evidence>
<dbReference type="CDD" id="cd17961">
    <property type="entry name" value="DEADc_DDX56"/>
    <property type="match status" value="1"/>
</dbReference>
<dbReference type="GO" id="GO:0005524">
    <property type="term" value="F:ATP binding"/>
    <property type="evidence" value="ECO:0007669"/>
    <property type="project" value="UniProtKB-KW"/>
</dbReference>
<dbReference type="Gene3D" id="3.40.50.300">
    <property type="entry name" value="P-loop containing nucleotide triphosphate hydrolases"/>
    <property type="match status" value="2"/>
</dbReference>
<evidence type="ECO:0000313" key="19">
    <source>
        <dbReference type="Proteomes" id="UP000248961"/>
    </source>
</evidence>
<evidence type="ECO:0000256" key="4">
    <source>
        <dbReference type="ARBA" id="ARBA00022517"/>
    </source>
</evidence>
<dbReference type="CDD" id="cd18787">
    <property type="entry name" value="SF2_C_DEAD"/>
    <property type="match status" value="1"/>
</dbReference>
<keyword evidence="9" id="KW-0694">RNA-binding</keyword>
<keyword evidence="8" id="KW-0067">ATP-binding</keyword>
<dbReference type="GO" id="GO:0003724">
    <property type="term" value="F:RNA helicase activity"/>
    <property type="evidence" value="ECO:0007669"/>
    <property type="project" value="UniProtKB-EC"/>
</dbReference>
<dbReference type="GO" id="GO:0005829">
    <property type="term" value="C:cytosol"/>
    <property type="evidence" value="ECO:0007669"/>
    <property type="project" value="TreeGrafter"/>
</dbReference>
<evidence type="ECO:0000256" key="13">
    <source>
        <dbReference type="PROSITE-ProRule" id="PRU00552"/>
    </source>
</evidence>
<dbReference type="RefSeq" id="XP_025552979.1">
    <property type="nucleotide sequence ID" value="XM_025698233.1"/>
</dbReference>
<feature type="compositionally biased region" description="Acidic residues" evidence="14">
    <location>
        <begin position="353"/>
        <end position="381"/>
    </location>
</feature>
<sequence>MKRKLDANDVPSPEGGETPETPDVKDADFESLNLDPRLRQALIKEKFTKPTLVQAKAIPLALAGKDILARAKTGSGKTAAYVLPILQTILQKKAADPTLKATTGLILVPTRELAEQVQNVVTSFAAFCGKDIRSVNLTQKVSDAVQRTLLADYPDLVVSTPARVIANLGNSALSLESLAHLVIDEADLVLSYGYDEDINALAKAIPRGVQTFLMSATLTSEVDTLKGLFCRNPVVLKLEDKEEQGAGVSQFVVRCAEDEKFLLTYVIFKLQLIKGKVIIFVGDVDRCYRVKLFLEQFGIKSCVLNSELPVNSRIHVVQEFNKGVYDIIIAADEQEVLGAKKPSKKTKGTNIEASEEAPEEQEEEEALVGSSEDEEEQPEDETSSKRNKSQANNSADNNKRRKLATKDKDYGISRGIDFQNVACVLNFDLPTTAKSYTHRIGRTGRAGKTGMALSFVVPAEHYGRHKPTSFPTAKHDETVVARIVKRQAKLGHEVKPYHFEMSQVDAFRYRMTDALRAITRLAVQEARAREIRQELIKSDKLKRHFEENPDELRQLRHDGELRAARVQPHLKHIPDYLMPAKGRKGITTENVGYVGFRKVGGENRIRKAREKNRGKGKPGRKPAGGARKVDPLKTFNRGRK</sequence>
<feature type="domain" description="Helicase C-terminal" evidence="16">
    <location>
        <begin position="247"/>
        <end position="502"/>
    </location>
</feature>
<keyword evidence="10" id="KW-0539">Nucleus</keyword>
<dbReference type="InterPro" id="IPR027417">
    <property type="entry name" value="P-loop_NTPase"/>
</dbReference>
<evidence type="ECO:0000256" key="3">
    <source>
        <dbReference type="ARBA" id="ARBA00012552"/>
    </source>
</evidence>
<dbReference type="PROSITE" id="PS51192">
    <property type="entry name" value="HELICASE_ATP_BIND_1"/>
    <property type="match status" value="1"/>
</dbReference>
<feature type="region of interest" description="Disordered" evidence="14">
    <location>
        <begin position="340"/>
        <end position="406"/>
    </location>
</feature>
<dbReference type="OrthoDB" id="1191041at2759"/>
<dbReference type="STRING" id="1450537.A0A395I264"/>
<dbReference type="InterPro" id="IPR014014">
    <property type="entry name" value="RNA_helicase_DEAD_Q_motif"/>
</dbReference>
<protein>
    <recommendedName>
        <fullName evidence="3">RNA helicase</fullName>
        <ecNumber evidence="3">3.6.4.13</ecNumber>
    </recommendedName>
</protein>
<feature type="compositionally biased region" description="Basic residues" evidence="14">
    <location>
        <begin position="606"/>
        <end position="620"/>
    </location>
</feature>
<dbReference type="EC" id="3.6.4.13" evidence="3"/>
<dbReference type="GO" id="GO:0005634">
    <property type="term" value="C:nucleus"/>
    <property type="evidence" value="ECO:0007669"/>
    <property type="project" value="UniProtKB-SubCell"/>
</dbReference>
<evidence type="ECO:0000259" key="17">
    <source>
        <dbReference type="PROSITE" id="PS51195"/>
    </source>
</evidence>
<dbReference type="PROSITE" id="PS51195">
    <property type="entry name" value="Q_MOTIF"/>
    <property type="match status" value="1"/>
</dbReference>
<feature type="region of interest" description="Disordered" evidence="14">
    <location>
        <begin position="1"/>
        <end position="29"/>
    </location>
</feature>
<evidence type="ECO:0000256" key="10">
    <source>
        <dbReference type="ARBA" id="ARBA00023242"/>
    </source>
</evidence>
<dbReference type="PANTHER" id="PTHR47959:SF21">
    <property type="entry name" value="DEAD-BOX HELICASE 56"/>
    <property type="match status" value="1"/>
</dbReference>
<evidence type="ECO:0000256" key="9">
    <source>
        <dbReference type="ARBA" id="ARBA00022884"/>
    </source>
</evidence>
<dbReference type="GO" id="GO:0003723">
    <property type="term" value="F:RNA binding"/>
    <property type="evidence" value="ECO:0007669"/>
    <property type="project" value="UniProtKB-KW"/>
</dbReference>
<feature type="region of interest" description="Disordered" evidence="14">
    <location>
        <begin position="602"/>
        <end position="640"/>
    </location>
</feature>
<comment type="function">
    <text evidence="1">ATP-binding RNA helicase involved in the biogenesis of 60S ribosomal subunits and is required for the normal formation of 25S and 5.8S rRNAs.</text>
</comment>
<gene>
    <name evidence="18" type="ORF">BO97DRAFT_442137</name>
</gene>
<evidence type="ECO:0000259" key="16">
    <source>
        <dbReference type="PROSITE" id="PS51194"/>
    </source>
</evidence>
<dbReference type="Pfam" id="PF00270">
    <property type="entry name" value="DEAD"/>
    <property type="match status" value="1"/>
</dbReference>
<dbReference type="AlphaFoldDB" id="A0A395I264"/>
<dbReference type="InterPro" id="IPR001650">
    <property type="entry name" value="Helicase_C-like"/>
</dbReference>
<dbReference type="VEuPathDB" id="FungiDB:BO97DRAFT_442137"/>
<dbReference type="GO" id="GO:0016787">
    <property type="term" value="F:hydrolase activity"/>
    <property type="evidence" value="ECO:0007669"/>
    <property type="project" value="UniProtKB-KW"/>
</dbReference>
<feature type="domain" description="DEAD-box RNA helicase Q" evidence="17">
    <location>
        <begin position="27"/>
        <end position="55"/>
    </location>
</feature>
<keyword evidence="7 18" id="KW-0347">Helicase</keyword>
<evidence type="ECO:0000259" key="15">
    <source>
        <dbReference type="PROSITE" id="PS51192"/>
    </source>
</evidence>
<feature type="domain" description="Helicase ATP-binding" evidence="15">
    <location>
        <begin position="58"/>
        <end position="236"/>
    </location>
</feature>
<dbReference type="SMART" id="SM00490">
    <property type="entry name" value="HELICc"/>
    <property type="match status" value="1"/>
</dbReference>
<dbReference type="Pfam" id="PF00271">
    <property type="entry name" value="Helicase_C"/>
    <property type="match status" value="2"/>
</dbReference>
<keyword evidence="6" id="KW-0378">Hydrolase</keyword>
<organism evidence="18 19">
    <name type="scientific">Aspergillus homomorphus (strain CBS 101889)</name>
    <dbReference type="NCBI Taxonomy" id="1450537"/>
    <lineage>
        <taxon>Eukaryota</taxon>
        <taxon>Fungi</taxon>
        <taxon>Dikarya</taxon>
        <taxon>Ascomycota</taxon>
        <taxon>Pezizomycotina</taxon>
        <taxon>Eurotiomycetes</taxon>
        <taxon>Eurotiomycetidae</taxon>
        <taxon>Eurotiales</taxon>
        <taxon>Aspergillaceae</taxon>
        <taxon>Aspergillus</taxon>
        <taxon>Aspergillus subgen. Circumdati</taxon>
    </lineage>
</organism>
<evidence type="ECO:0000256" key="12">
    <source>
        <dbReference type="ARBA" id="ARBA00047984"/>
    </source>
</evidence>
<accession>A0A395I264</accession>
<dbReference type="GeneID" id="37202522"/>
<evidence type="ECO:0000256" key="7">
    <source>
        <dbReference type="ARBA" id="ARBA00022806"/>
    </source>
</evidence>
<dbReference type="SUPFAM" id="SSF52540">
    <property type="entry name" value="P-loop containing nucleoside triphosphate hydrolases"/>
    <property type="match status" value="2"/>
</dbReference>
<proteinExistence type="inferred from homology"/>
<keyword evidence="5" id="KW-0547">Nucleotide-binding</keyword>
<reference evidence="18 19" key="1">
    <citation type="submission" date="2018-02" db="EMBL/GenBank/DDBJ databases">
        <title>The genomes of Aspergillus section Nigri reveals drivers in fungal speciation.</title>
        <authorList>
            <consortium name="DOE Joint Genome Institute"/>
            <person name="Vesth T.C."/>
            <person name="Nybo J."/>
            <person name="Theobald S."/>
            <person name="Brandl J."/>
            <person name="Frisvad J.C."/>
            <person name="Nielsen K.F."/>
            <person name="Lyhne E.K."/>
            <person name="Kogle M.E."/>
            <person name="Kuo A."/>
            <person name="Riley R."/>
            <person name="Clum A."/>
            <person name="Nolan M."/>
            <person name="Lipzen A."/>
            <person name="Salamov A."/>
            <person name="Henrissat B."/>
            <person name="Wiebenga A."/>
            <person name="De vries R.P."/>
            <person name="Grigoriev I.V."/>
            <person name="Mortensen U.H."/>
            <person name="Andersen M.R."/>
            <person name="Baker S.E."/>
        </authorList>
    </citation>
    <scope>NUCLEOTIDE SEQUENCE [LARGE SCALE GENOMIC DNA]</scope>
    <source>
        <strain evidence="18 19">CBS 101889</strain>
    </source>
</reference>
<dbReference type="InterPro" id="IPR014001">
    <property type="entry name" value="Helicase_ATP-bd"/>
</dbReference>
<dbReference type="GO" id="GO:0010467">
    <property type="term" value="P:gene expression"/>
    <property type="evidence" value="ECO:0007669"/>
    <property type="project" value="UniProtKB-ARBA"/>
</dbReference>
<comment type="similarity">
    <text evidence="11">Belongs to the DEAD box helicase family. DDX56/DBP9 subfamily.</text>
</comment>
<dbReference type="InterPro" id="IPR011545">
    <property type="entry name" value="DEAD/DEAH_box_helicase_dom"/>
</dbReference>
<dbReference type="PROSITE" id="PS51194">
    <property type="entry name" value="HELICASE_CTER"/>
    <property type="match status" value="1"/>
</dbReference>
<dbReference type="EMBL" id="KZ824277">
    <property type="protein sequence ID" value="RAL13825.1"/>
    <property type="molecule type" value="Genomic_DNA"/>
</dbReference>
<dbReference type="SMART" id="SM00487">
    <property type="entry name" value="DEXDc"/>
    <property type="match status" value="1"/>
</dbReference>
<dbReference type="InterPro" id="IPR050079">
    <property type="entry name" value="DEAD_box_RNA_helicase"/>
</dbReference>
<evidence type="ECO:0000256" key="5">
    <source>
        <dbReference type="ARBA" id="ARBA00022741"/>
    </source>
</evidence>
<evidence type="ECO:0000256" key="8">
    <source>
        <dbReference type="ARBA" id="ARBA00022840"/>
    </source>
</evidence>
<comment type="catalytic activity">
    <reaction evidence="12">
        <text>ATP + H2O = ADP + phosphate + H(+)</text>
        <dbReference type="Rhea" id="RHEA:13065"/>
        <dbReference type="ChEBI" id="CHEBI:15377"/>
        <dbReference type="ChEBI" id="CHEBI:15378"/>
        <dbReference type="ChEBI" id="CHEBI:30616"/>
        <dbReference type="ChEBI" id="CHEBI:43474"/>
        <dbReference type="ChEBI" id="CHEBI:456216"/>
        <dbReference type="EC" id="3.6.4.13"/>
    </reaction>
</comment>
<evidence type="ECO:0000256" key="1">
    <source>
        <dbReference type="ARBA" id="ARBA00003706"/>
    </source>
</evidence>
<feature type="short sequence motif" description="Q motif" evidence="13">
    <location>
        <begin position="27"/>
        <end position="55"/>
    </location>
</feature>
<dbReference type="PANTHER" id="PTHR47959">
    <property type="entry name" value="ATP-DEPENDENT RNA HELICASE RHLE-RELATED"/>
    <property type="match status" value="1"/>
</dbReference>
<name>A0A395I264_ASPHC</name>
<keyword evidence="4" id="KW-0690">Ribosome biogenesis</keyword>
<dbReference type="Proteomes" id="UP000248961">
    <property type="component" value="Unassembled WGS sequence"/>
</dbReference>
<comment type="subcellular location">
    <subcellularLocation>
        <location evidence="2">Nucleus</location>
    </subcellularLocation>
</comment>
<evidence type="ECO:0000256" key="11">
    <source>
        <dbReference type="ARBA" id="ARBA00038041"/>
    </source>
</evidence>
<evidence type="ECO:0000256" key="2">
    <source>
        <dbReference type="ARBA" id="ARBA00004123"/>
    </source>
</evidence>
<evidence type="ECO:0000256" key="14">
    <source>
        <dbReference type="SAM" id="MobiDB-lite"/>
    </source>
</evidence>
<evidence type="ECO:0000313" key="18">
    <source>
        <dbReference type="EMBL" id="RAL13825.1"/>
    </source>
</evidence>
<keyword evidence="19" id="KW-1185">Reference proteome</keyword>